<dbReference type="PROSITE" id="PS51217">
    <property type="entry name" value="UVRD_HELICASE_CTER"/>
    <property type="match status" value="1"/>
</dbReference>
<dbReference type="EMBL" id="CP096983">
    <property type="protein sequence ID" value="URZ10995.1"/>
    <property type="molecule type" value="Genomic_DNA"/>
</dbReference>
<dbReference type="Pfam" id="PF13361">
    <property type="entry name" value="UvrD_C"/>
    <property type="match status" value="1"/>
</dbReference>
<dbReference type="KEGG" id="crw:CROST_017110"/>
<organism evidence="11 12">
    <name type="scientific">Clostridium felsineum</name>
    <dbReference type="NCBI Taxonomy" id="36839"/>
    <lineage>
        <taxon>Bacteria</taxon>
        <taxon>Bacillati</taxon>
        <taxon>Bacillota</taxon>
        <taxon>Clostridia</taxon>
        <taxon>Eubacteriales</taxon>
        <taxon>Clostridiaceae</taxon>
        <taxon>Clostridium</taxon>
    </lineage>
</organism>
<dbReference type="InterPro" id="IPR014017">
    <property type="entry name" value="DNA_helicase_UvrD-like_C"/>
</dbReference>
<dbReference type="PANTHER" id="PTHR11070:SF2">
    <property type="entry name" value="ATP-DEPENDENT DNA HELICASE SRS2"/>
    <property type="match status" value="1"/>
</dbReference>
<comment type="catalytic activity">
    <reaction evidence="8">
        <text>Couples ATP hydrolysis with the unwinding of duplex DNA by translocating in the 3'-5' direction.</text>
        <dbReference type="EC" id="5.6.2.4"/>
    </reaction>
</comment>
<reference evidence="11 12" key="1">
    <citation type="submission" date="2022-04" db="EMBL/GenBank/DDBJ databases">
        <title>Genome sequence of C. roseum typestrain.</title>
        <authorList>
            <person name="Poehlein A."/>
            <person name="Schoch T."/>
            <person name="Duerre P."/>
            <person name="Daniel R."/>
        </authorList>
    </citation>
    <scope>NUCLEOTIDE SEQUENCE [LARGE SCALE GENOMIC DNA]</scope>
    <source>
        <strain evidence="11 12">DSM 7320</strain>
    </source>
</reference>
<dbReference type="InterPro" id="IPR013986">
    <property type="entry name" value="DExx_box_DNA_helicase_dom_sf"/>
</dbReference>
<evidence type="ECO:0000256" key="10">
    <source>
        <dbReference type="ARBA" id="ARBA00048988"/>
    </source>
</evidence>
<dbReference type="Proteomes" id="UP000190951">
    <property type="component" value="Chromosome"/>
</dbReference>
<protein>
    <recommendedName>
        <fullName evidence="9">DNA 3'-5' helicase</fullName>
        <ecNumber evidence="9">5.6.2.4</ecNumber>
    </recommendedName>
</protein>
<gene>
    <name evidence="11" type="primary">pcrA_2</name>
    <name evidence="11" type="ORF">CROST_017110</name>
</gene>
<dbReference type="Gene3D" id="1.10.486.10">
    <property type="entry name" value="PCRA, domain 4"/>
    <property type="match status" value="1"/>
</dbReference>
<dbReference type="InterPro" id="IPR014016">
    <property type="entry name" value="UvrD-like_ATP-bd"/>
</dbReference>
<keyword evidence="6" id="KW-0238">DNA-binding</keyword>
<evidence type="ECO:0000256" key="4">
    <source>
        <dbReference type="ARBA" id="ARBA00022806"/>
    </source>
</evidence>
<proteinExistence type="inferred from homology"/>
<dbReference type="CDD" id="cd18807">
    <property type="entry name" value="SF1_C_UvrD"/>
    <property type="match status" value="1"/>
</dbReference>
<dbReference type="CDD" id="cd17932">
    <property type="entry name" value="DEXQc_UvrD"/>
    <property type="match status" value="1"/>
</dbReference>
<evidence type="ECO:0000256" key="1">
    <source>
        <dbReference type="ARBA" id="ARBA00009922"/>
    </source>
</evidence>
<dbReference type="GO" id="GO:0043138">
    <property type="term" value="F:3'-5' DNA helicase activity"/>
    <property type="evidence" value="ECO:0007669"/>
    <property type="project" value="UniProtKB-EC"/>
</dbReference>
<dbReference type="GO" id="GO:0016787">
    <property type="term" value="F:hydrolase activity"/>
    <property type="evidence" value="ECO:0007669"/>
    <property type="project" value="UniProtKB-UniRule"/>
</dbReference>
<evidence type="ECO:0000256" key="6">
    <source>
        <dbReference type="ARBA" id="ARBA00023125"/>
    </source>
</evidence>
<keyword evidence="4 11" id="KW-0347">Helicase</keyword>
<dbReference type="GO" id="GO:0003677">
    <property type="term" value="F:DNA binding"/>
    <property type="evidence" value="ECO:0007669"/>
    <property type="project" value="UniProtKB-KW"/>
</dbReference>
<evidence type="ECO:0000256" key="2">
    <source>
        <dbReference type="ARBA" id="ARBA00022741"/>
    </source>
</evidence>
<evidence type="ECO:0000313" key="11">
    <source>
        <dbReference type="EMBL" id="URZ10995.1"/>
    </source>
</evidence>
<comment type="similarity">
    <text evidence="1">Belongs to the helicase family. UvrD subfamily.</text>
</comment>
<keyword evidence="5" id="KW-0067">ATP-binding</keyword>
<dbReference type="Gene3D" id="1.10.10.160">
    <property type="match status" value="1"/>
</dbReference>
<keyword evidence="3 11" id="KW-0378">Hydrolase</keyword>
<dbReference type="InterPro" id="IPR000212">
    <property type="entry name" value="DNA_helicase_UvrD/REP"/>
</dbReference>
<dbReference type="PANTHER" id="PTHR11070">
    <property type="entry name" value="UVRD / RECB / PCRA DNA HELICASE FAMILY MEMBER"/>
    <property type="match status" value="1"/>
</dbReference>
<name>A0A1S8KYB2_9CLOT</name>
<evidence type="ECO:0000256" key="8">
    <source>
        <dbReference type="ARBA" id="ARBA00034617"/>
    </source>
</evidence>
<sequence>MKVLNHLNNNQLKAVTSDSKTILCLAGAGSGKTTVLTHRISYLNETQRVGGSSILCLTFTRNAAKEMKDRIKLLMGEEEGGKVFCNTFHAFCISILKEWGFKIGYSKEFSIYDQDDKEDIIKSILVELCICHSKEAISTRDILNSLECIEHPEYKSEKYPALKNYILVSGEYRHRLKKNSAVDLDMLLNDAVNLLEKCTDVREYYHKKYEYIFCDEFQDCDDIQVKLLKIINPINLFVVGDPDQCIYEWRKAKPKYIVNFEAYFPGCEVITLEDNYRSTGEIINAANKLIFNNDDRVDKKLIPHKEGENIECITFENIEEEAEFIASTIRKSNKGLKDFAVLSRTNKQLNIVAQKLRESGISYQIINNSQDVFKKYDIRKILNFITASVNTEDDRAVKRAVNFPKSILNATQISKVELKCSEKELSFFEGIQKLKFKAQDKIDLFLKRILSLNEFMIKENSNAYDVFKYAVELLEVQDLYENENRDSKNDDIQVALEKISHWTDIQEEINQSISISAFLKWLKTKDIQERLLEQKDGVKLMTVHASKGLEFPIVFIVGMNEGIFPNRRSDIEEERRLCYVAVTRAKEKLYITRPSKVVYRSGLEVDMEESRFIDEMDL</sequence>
<dbReference type="Gene3D" id="3.40.50.300">
    <property type="entry name" value="P-loop containing nucleotide triphosphate hydrolases"/>
    <property type="match status" value="2"/>
</dbReference>
<dbReference type="RefSeq" id="WP_077835375.1">
    <property type="nucleotide sequence ID" value="NZ_CP096983.1"/>
</dbReference>
<dbReference type="GO" id="GO:0005829">
    <property type="term" value="C:cytosol"/>
    <property type="evidence" value="ECO:0007669"/>
    <property type="project" value="TreeGrafter"/>
</dbReference>
<dbReference type="GO" id="GO:0000725">
    <property type="term" value="P:recombinational repair"/>
    <property type="evidence" value="ECO:0007669"/>
    <property type="project" value="TreeGrafter"/>
</dbReference>
<dbReference type="AlphaFoldDB" id="A0A1S8KYB2"/>
<dbReference type="STRING" id="84029.CROST_42020"/>
<dbReference type="SUPFAM" id="SSF52540">
    <property type="entry name" value="P-loop containing nucleoside triphosphate hydrolases"/>
    <property type="match status" value="1"/>
</dbReference>
<keyword evidence="2" id="KW-0547">Nucleotide-binding</keyword>
<evidence type="ECO:0000256" key="7">
    <source>
        <dbReference type="ARBA" id="ARBA00023235"/>
    </source>
</evidence>
<dbReference type="PROSITE" id="PS51198">
    <property type="entry name" value="UVRD_HELICASE_ATP_BIND"/>
    <property type="match status" value="1"/>
</dbReference>
<dbReference type="GO" id="GO:0005524">
    <property type="term" value="F:ATP binding"/>
    <property type="evidence" value="ECO:0007669"/>
    <property type="project" value="UniProtKB-UniRule"/>
</dbReference>
<accession>A0A1S8KYB2</accession>
<dbReference type="InterPro" id="IPR027417">
    <property type="entry name" value="P-loop_NTPase"/>
</dbReference>
<dbReference type="Pfam" id="PF00580">
    <property type="entry name" value="UvrD-helicase"/>
    <property type="match status" value="1"/>
</dbReference>
<evidence type="ECO:0000313" key="12">
    <source>
        <dbReference type="Proteomes" id="UP000190951"/>
    </source>
</evidence>
<dbReference type="EC" id="5.6.2.4" evidence="9"/>
<dbReference type="GO" id="GO:0033202">
    <property type="term" value="C:DNA helicase complex"/>
    <property type="evidence" value="ECO:0007669"/>
    <property type="project" value="TreeGrafter"/>
</dbReference>
<comment type="catalytic activity">
    <reaction evidence="10">
        <text>ATP + H2O = ADP + phosphate + H(+)</text>
        <dbReference type="Rhea" id="RHEA:13065"/>
        <dbReference type="ChEBI" id="CHEBI:15377"/>
        <dbReference type="ChEBI" id="CHEBI:15378"/>
        <dbReference type="ChEBI" id="CHEBI:30616"/>
        <dbReference type="ChEBI" id="CHEBI:43474"/>
        <dbReference type="ChEBI" id="CHEBI:456216"/>
        <dbReference type="EC" id="5.6.2.4"/>
    </reaction>
</comment>
<evidence type="ECO:0000256" key="3">
    <source>
        <dbReference type="ARBA" id="ARBA00022801"/>
    </source>
</evidence>
<evidence type="ECO:0000256" key="5">
    <source>
        <dbReference type="ARBA" id="ARBA00022840"/>
    </source>
</evidence>
<keyword evidence="12" id="KW-1185">Reference proteome</keyword>
<keyword evidence="7" id="KW-0413">Isomerase</keyword>
<evidence type="ECO:0000256" key="9">
    <source>
        <dbReference type="ARBA" id="ARBA00034808"/>
    </source>
</evidence>